<evidence type="ECO:0000313" key="1">
    <source>
        <dbReference type="Proteomes" id="UP000887579"/>
    </source>
</evidence>
<organism evidence="1 2">
    <name type="scientific">Panagrolaimus sp. ES5</name>
    <dbReference type="NCBI Taxonomy" id="591445"/>
    <lineage>
        <taxon>Eukaryota</taxon>
        <taxon>Metazoa</taxon>
        <taxon>Ecdysozoa</taxon>
        <taxon>Nematoda</taxon>
        <taxon>Chromadorea</taxon>
        <taxon>Rhabditida</taxon>
        <taxon>Tylenchina</taxon>
        <taxon>Panagrolaimomorpha</taxon>
        <taxon>Panagrolaimoidea</taxon>
        <taxon>Panagrolaimidae</taxon>
        <taxon>Panagrolaimus</taxon>
    </lineage>
</organism>
<accession>A0AC34G0Z5</accession>
<proteinExistence type="predicted"/>
<sequence length="282" mass="31464">MDQMKFSAEHLAELEKFYKGFCDIVNVFDTTIMARSGRVSKPNVTRFVSDLQVHTKKLFHFLSEFKNSEANPPSSTSNSEIAATDAEEGEIRDKSPQPKISNESTQKSKQGNGSNIPEIIDQNEANGTVKFFNVKEKTLLPGEQVKFTLATLKKDGKKVARDVTGPSGDDVKGMYVKIVLSDSNSPNKISKNGSNITKLSATNKIPASYVSSKKSYKPQKIQHQNYSNQANNYQNNSLDVQQIIAQAVSTVMKNLTENNYIFRQQPSQQSHTIRQSQFFPSV</sequence>
<reference evidence="2" key="1">
    <citation type="submission" date="2022-11" db="UniProtKB">
        <authorList>
            <consortium name="WormBaseParasite"/>
        </authorList>
    </citation>
    <scope>IDENTIFICATION</scope>
</reference>
<dbReference type="Proteomes" id="UP000887579">
    <property type="component" value="Unplaced"/>
</dbReference>
<protein>
    <submittedName>
        <fullName evidence="2">Uncharacterized protein</fullName>
    </submittedName>
</protein>
<name>A0AC34G0Z5_9BILA</name>
<evidence type="ECO:0000313" key="2">
    <source>
        <dbReference type="WBParaSite" id="ES5_v2.g23363.t1"/>
    </source>
</evidence>
<dbReference type="WBParaSite" id="ES5_v2.g23363.t1">
    <property type="protein sequence ID" value="ES5_v2.g23363.t1"/>
    <property type="gene ID" value="ES5_v2.g23363"/>
</dbReference>